<sequence length="79" mass="8440">MVVKPTVALRAFLVGGIVVFAKVVRTMKAVSGAKLGAATTVMTVAESIAMTRSKQDSNDGSKQPQKDGKMSDNEDVKRW</sequence>
<feature type="compositionally biased region" description="Basic and acidic residues" evidence="1">
    <location>
        <begin position="53"/>
        <end position="79"/>
    </location>
</feature>
<organism evidence="3 4">
    <name type="scientific">Hibiscus sabdariffa</name>
    <name type="common">roselle</name>
    <dbReference type="NCBI Taxonomy" id="183260"/>
    <lineage>
        <taxon>Eukaryota</taxon>
        <taxon>Viridiplantae</taxon>
        <taxon>Streptophyta</taxon>
        <taxon>Embryophyta</taxon>
        <taxon>Tracheophyta</taxon>
        <taxon>Spermatophyta</taxon>
        <taxon>Magnoliopsida</taxon>
        <taxon>eudicotyledons</taxon>
        <taxon>Gunneridae</taxon>
        <taxon>Pentapetalae</taxon>
        <taxon>rosids</taxon>
        <taxon>malvids</taxon>
        <taxon>Malvales</taxon>
        <taxon>Malvaceae</taxon>
        <taxon>Malvoideae</taxon>
        <taxon>Hibiscus</taxon>
    </lineage>
</organism>
<accession>A0ABR2G0Z1</accession>
<feature type="region of interest" description="Disordered" evidence="1">
    <location>
        <begin position="50"/>
        <end position="79"/>
    </location>
</feature>
<evidence type="ECO:0000313" key="4">
    <source>
        <dbReference type="Proteomes" id="UP001472677"/>
    </source>
</evidence>
<keyword evidence="2" id="KW-0812">Transmembrane</keyword>
<keyword evidence="2" id="KW-1133">Transmembrane helix</keyword>
<name>A0ABR2G0Z1_9ROSI</name>
<dbReference type="Proteomes" id="UP001472677">
    <property type="component" value="Unassembled WGS sequence"/>
</dbReference>
<comment type="caution">
    <text evidence="3">The sequence shown here is derived from an EMBL/GenBank/DDBJ whole genome shotgun (WGS) entry which is preliminary data.</text>
</comment>
<keyword evidence="2" id="KW-0472">Membrane</keyword>
<evidence type="ECO:0000313" key="3">
    <source>
        <dbReference type="EMBL" id="KAK8590194.1"/>
    </source>
</evidence>
<proteinExistence type="predicted"/>
<evidence type="ECO:0000256" key="2">
    <source>
        <dbReference type="SAM" id="Phobius"/>
    </source>
</evidence>
<protein>
    <submittedName>
        <fullName evidence="3">Uncharacterized protein</fullName>
    </submittedName>
</protein>
<evidence type="ECO:0000256" key="1">
    <source>
        <dbReference type="SAM" id="MobiDB-lite"/>
    </source>
</evidence>
<gene>
    <name evidence="3" type="ORF">V6N12_024575</name>
</gene>
<dbReference type="PANTHER" id="PTHR36755:SF1">
    <property type="entry name" value="OS06G0149300 PROTEIN"/>
    <property type="match status" value="1"/>
</dbReference>
<dbReference type="EMBL" id="JBBPBM010000004">
    <property type="protein sequence ID" value="KAK8590194.1"/>
    <property type="molecule type" value="Genomic_DNA"/>
</dbReference>
<feature type="transmembrane region" description="Helical" evidence="2">
    <location>
        <begin position="6"/>
        <end position="24"/>
    </location>
</feature>
<keyword evidence="4" id="KW-1185">Reference proteome</keyword>
<dbReference type="PANTHER" id="PTHR36755">
    <property type="entry name" value="PROTEIN, PUTATIVE-RELATED"/>
    <property type="match status" value="1"/>
</dbReference>
<reference evidence="3 4" key="1">
    <citation type="journal article" date="2024" name="G3 (Bethesda)">
        <title>Genome assembly of Hibiscus sabdariffa L. provides insights into metabolisms of medicinal natural products.</title>
        <authorList>
            <person name="Kim T."/>
        </authorList>
    </citation>
    <scope>NUCLEOTIDE SEQUENCE [LARGE SCALE GENOMIC DNA]</scope>
    <source>
        <strain evidence="3">TK-2024</strain>
        <tissue evidence="3">Old leaves</tissue>
    </source>
</reference>